<feature type="transmembrane region" description="Helical" evidence="6">
    <location>
        <begin position="48"/>
        <end position="67"/>
    </location>
</feature>
<organism evidence="10 11">
    <name type="scientific">Candidatus Scatocola faecipullorum</name>
    <dbReference type="NCBI Taxonomy" id="2840917"/>
    <lineage>
        <taxon>Bacteria</taxon>
        <taxon>Pseudomonadati</taxon>
        <taxon>Pseudomonadota</taxon>
        <taxon>Alphaproteobacteria</taxon>
        <taxon>Rhodospirillales</taxon>
        <taxon>Rhodospirillaceae</taxon>
        <taxon>Rhodospirillaceae incertae sedis</taxon>
        <taxon>Candidatus Scatocola</taxon>
    </lineage>
</organism>
<dbReference type="InterPro" id="IPR050710">
    <property type="entry name" value="Band7/mec-2_domain"/>
</dbReference>
<dbReference type="GO" id="GO:0016020">
    <property type="term" value="C:membrane"/>
    <property type="evidence" value="ECO:0007669"/>
    <property type="project" value="UniProtKB-SubCell"/>
</dbReference>
<gene>
    <name evidence="10" type="primary">hflK</name>
    <name evidence="10" type="ORF">IAD20_00780</name>
</gene>
<dbReference type="InterPro" id="IPR010201">
    <property type="entry name" value="HflK"/>
</dbReference>
<evidence type="ECO:0000256" key="2">
    <source>
        <dbReference type="ARBA" id="ARBA00006971"/>
    </source>
</evidence>
<keyword evidence="3 6" id="KW-0812">Transmembrane</keyword>
<dbReference type="PANTHER" id="PTHR43327:SF2">
    <property type="entry name" value="MODULATOR OF FTSH PROTEASE HFLK"/>
    <property type="match status" value="1"/>
</dbReference>
<evidence type="ECO:0000259" key="9">
    <source>
        <dbReference type="SMART" id="SM00244"/>
    </source>
</evidence>
<sequence>MAKNQGPWGNNDNANPWGDNEETLNSPKVVDFSVLERIKKDDGFDFKIRWALLALLVIWLLSGFYQIQPSEQGVVLRFGAYAYTTDAGLHYHLPYPIESVEKVSITQERSITIGEAAYSSGSNSFTESHMLTGDENIVDINLTVVWRIKNAKDYLFNMRSPDITVQVAAQSVLREIVGQSEMQPIITGDRGKVEDETKAELQKVLDEFGSGIEIVRVKLQKADPPKQVVDAFNEVQRAKADMERFKNEAEAYRNEILPKARGEASQRLQNAQAYKEAVVNKAKGDAERFISVYNAYKQGKEVTSKRLYLETMENVLNKSNKIILDQSAKGNNVLPLLPLNTNTSTVATEK</sequence>
<dbReference type="SMART" id="SM00244">
    <property type="entry name" value="PHB"/>
    <property type="match status" value="1"/>
</dbReference>
<comment type="subcellular location">
    <subcellularLocation>
        <location evidence="1">Membrane</location>
        <topology evidence="1">Single-pass membrane protein</topology>
    </subcellularLocation>
</comment>
<keyword evidence="5 6" id="KW-0472">Membrane</keyword>
<evidence type="ECO:0000256" key="7">
    <source>
        <dbReference type="SAM" id="Coils"/>
    </source>
</evidence>
<dbReference type="CDD" id="cd03404">
    <property type="entry name" value="SPFH_HflK"/>
    <property type="match status" value="1"/>
</dbReference>
<keyword evidence="10" id="KW-0645">Protease</keyword>
<dbReference type="Pfam" id="PF01145">
    <property type="entry name" value="Band_7"/>
    <property type="match status" value="1"/>
</dbReference>
<protein>
    <recommendedName>
        <fullName evidence="6">Protein HflK</fullName>
    </recommendedName>
</protein>
<comment type="subunit">
    <text evidence="6">HflC and HflK may interact to form a multimeric complex.</text>
</comment>
<dbReference type="SUPFAM" id="SSF117892">
    <property type="entry name" value="Band 7/SPFH domain"/>
    <property type="match status" value="1"/>
</dbReference>
<dbReference type="Gene3D" id="3.30.479.30">
    <property type="entry name" value="Band 7 domain"/>
    <property type="match status" value="1"/>
</dbReference>
<comment type="similarity">
    <text evidence="2 6">Belongs to the band 7/mec-2 family. HflK subfamily.</text>
</comment>
<evidence type="ECO:0000313" key="11">
    <source>
        <dbReference type="Proteomes" id="UP000824107"/>
    </source>
</evidence>
<dbReference type="InterPro" id="IPR036013">
    <property type="entry name" value="Band_7/SPFH_dom_sf"/>
</dbReference>
<dbReference type="InterPro" id="IPR001107">
    <property type="entry name" value="Band_7"/>
</dbReference>
<keyword evidence="7" id="KW-0175">Coiled coil</keyword>
<dbReference type="Proteomes" id="UP000824107">
    <property type="component" value="Unassembled WGS sequence"/>
</dbReference>
<feature type="domain" description="Band 7" evidence="9">
    <location>
        <begin position="62"/>
        <end position="236"/>
    </location>
</feature>
<dbReference type="NCBIfam" id="TIGR01933">
    <property type="entry name" value="hflK"/>
    <property type="match status" value="1"/>
</dbReference>
<reference evidence="10" key="2">
    <citation type="journal article" date="2021" name="PeerJ">
        <title>Extensive microbial diversity within the chicken gut microbiome revealed by metagenomics and culture.</title>
        <authorList>
            <person name="Gilroy R."/>
            <person name="Ravi A."/>
            <person name="Getino M."/>
            <person name="Pursley I."/>
            <person name="Horton D.L."/>
            <person name="Alikhan N.F."/>
            <person name="Baker D."/>
            <person name="Gharbi K."/>
            <person name="Hall N."/>
            <person name="Watson M."/>
            <person name="Adriaenssens E.M."/>
            <person name="Foster-Nyarko E."/>
            <person name="Jarju S."/>
            <person name="Secka A."/>
            <person name="Antonio M."/>
            <person name="Oren A."/>
            <person name="Chaudhuri R.R."/>
            <person name="La Ragione R."/>
            <person name="Hildebrand F."/>
            <person name="Pallen M.J."/>
        </authorList>
    </citation>
    <scope>NUCLEOTIDE SEQUENCE</scope>
    <source>
        <strain evidence="10">ChiW3-316</strain>
    </source>
</reference>
<keyword evidence="4 6" id="KW-1133">Transmembrane helix</keyword>
<dbReference type="PANTHER" id="PTHR43327">
    <property type="entry name" value="STOMATIN-LIKE PROTEIN 2, MITOCHONDRIAL"/>
    <property type="match status" value="1"/>
</dbReference>
<accession>A0A9D1SAJ4</accession>
<keyword evidence="10" id="KW-0378">Hydrolase</keyword>
<proteinExistence type="inferred from homology"/>
<dbReference type="EMBL" id="DVNC01000008">
    <property type="protein sequence ID" value="HIU52597.1"/>
    <property type="molecule type" value="Genomic_DNA"/>
</dbReference>
<comment type="caution">
    <text evidence="10">The sequence shown here is derived from an EMBL/GenBank/DDBJ whole genome shotgun (WGS) entry which is preliminary data.</text>
</comment>
<evidence type="ECO:0000256" key="4">
    <source>
        <dbReference type="ARBA" id="ARBA00022989"/>
    </source>
</evidence>
<dbReference type="AlphaFoldDB" id="A0A9D1SAJ4"/>
<evidence type="ECO:0000256" key="8">
    <source>
        <dbReference type="SAM" id="MobiDB-lite"/>
    </source>
</evidence>
<dbReference type="GO" id="GO:0006508">
    <property type="term" value="P:proteolysis"/>
    <property type="evidence" value="ECO:0007669"/>
    <property type="project" value="UniProtKB-KW"/>
</dbReference>
<evidence type="ECO:0000256" key="6">
    <source>
        <dbReference type="RuleBase" id="RU364113"/>
    </source>
</evidence>
<reference evidence="10" key="1">
    <citation type="submission" date="2020-10" db="EMBL/GenBank/DDBJ databases">
        <authorList>
            <person name="Gilroy R."/>
        </authorList>
    </citation>
    <scope>NUCLEOTIDE SEQUENCE</scope>
    <source>
        <strain evidence="10">ChiW3-316</strain>
    </source>
</reference>
<evidence type="ECO:0000256" key="5">
    <source>
        <dbReference type="ARBA" id="ARBA00023136"/>
    </source>
</evidence>
<feature type="region of interest" description="Disordered" evidence="8">
    <location>
        <begin position="1"/>
        <end position="22"/>
    </location>
</feature>
<comment type="function">
    <text evidence="6">HflC and HflK could encode or regulate a protease.</text>
</comment>
<evidence type="ECO:0000256" key="3">
    <source>
        <dbReference type="ARBA" id="ARBA00022692"/>
    </source>
</evidence>
<evidence type="ECO:0000256" key="1">
    <source>
        <dbReference type="ARBA" id="ARBA00004167"/>
    </source>
</evidence>
<feature type="coiled-coil region" evidence="7">
    <location>
        <begin position="228"/>
        <end position="255"/>
    </location>
</feature>
<dbReference type="GO" id="GO:0008233">
    <property type="term" value="F:peptidase activity"/>
    <property type="evidence" value="ECO:0007669"/>
    <property type="project" value="UniProtKB-KW"/>
</dbReference>
<evidence type="ECO:0000313" key="10">
    <source>
        <dbReference type="EMBL" id="HIU52597.1"/>
    </source>
</evidence>
<name>A0A9D1SAJ4_9PROT</name>